<dbReference type="Proteomes" id="UP001605036">
    <property type="component" value="Unassembled WGS sequence"/>
</dbReference>
<feature type="region of interest" description="Disordered" evidence="1">
    <location>
        <begin position="174"/>
        <end position="224"/>
    </location>
</feature>
<gene>
    <name evidence="2" type="ORF">R1flu_008867</name>
</gene>
<comment type="caution">
    <text evidence="2">The sequence shown here is derived from an EMBL/GenBank/DDBJ whole genome shotgun (WGS) entry which is preliminary data.</text>
</comment>
<proteinExistence type="predicted"/>
<evidence type="ECO:0000313" key="2">
    <source>
        <dbReference type="EMBL" id="KAL2641280.1"/>
    </source>
</evidence>
<sequence>MELTGPGTFASNETWTEQDTISLIERVENLYDTIGLELFADNCKGRTKKNSKSRLSGASKRKFVELWVTYDLVLNHGFEMPTHFTDKILLKMIHFSEGEGHVDRANPMRTVPMECVNACIDDKVLLSILGVDLSKRNIGRVEETEEFGEHVSDHMMPNLEITSSSPEFYRRRKSKRLASKRTTSSLRQTSPCEEEEESESSEGNACKRYRLPNGFTGQETKGWRRSERLAVRKMSGRCPYERCCHS</sequence>
<name>A0ABD1Z0F1_9MARC</name>
<organism evidence="2 3">
    <name type="scientific">Riccia fluitans</name>
    <dbReference type="NCBI Taxonomy" id="41844"/>
    <lineage>
        <taxon>Eukaryota</taxon>
        <taxon>Viridiplantae</taxon>
        <taxon>Streptophyta</taxon>
        <taxon>Embryophyta</taxon>
        <taxon>Marchantiophyta</taxon>
        <taxon>Marchantiopsida</taxon>
        <taxon>Marchantiidae</taxon>
        <taxon>Marchantiales</taxon>
        <taxon>Ricciaceae</taxon>
        <taxon>Riccia</taxon>
    </lineage>
</organism>
<dbReference type="EMBL" id="JBHFFA010000002">
    <property type="protein sequence ID" value="KAL2641280.1"/>
    <property type="molecule type" value="Genomic_DNA"/>
</dbReference>
<dbReference type="AlphaFoldDB" id="A0ABD1Z0F1"/>
<reference evidence="2 3" key="1">
    <citation type="submission" date="2024-09" db="EMBL/GenBank/DDBJ databases">
        <title>Chromosome-scale assembly of Riccia fluitans.</title>
        <authorList>
            <person name="Paukszto L."/>
            <person name="Sawicki J."/>
            <person name="Karawczyk K."/>
            <person name="Piernik-Szablinska J."/>
            <person name="Szczecinska M."/>
            <person name="Mazdziarz M."/>
        </authorList>
    </citation>
    <scope>NUCLEOTIDE SEQUENCE [LARGE SCALE GENOMIC DNA]</scope>
    <source>
        <strain evidence="2">Rf_01</strain>
        <tissue evidence="2">Aerial parts of the thallus</tissue>
    </source>
</reference>
<protein>
    <submittedName>
        <fullName evidence="2">Uncharacterized protein</fullName>
    </submittedName>
</protein>
<accession>A0ABD1Z0F1</accession>
<keyword evidence="3" id="KW-1185">Reference proteome</keyword>
<evidence type="ECO:0000256" key="1">
    <source>
        <dbReference type="SAM" id="MobiDB-lite"/>
    </source>
</evidence>
<evidence type="ECO:0000313" key="3">
    <source>
        <dbReference type="Proteomes" id="UP001605036"/>
    </source>
</evidence>